<dbReference type="Gene3D" id="3.60.40.10">
    <property type="entry name" value="PPM-type phosphatase domain"/>
    <property type="match status" value="1"/>
</dbReference>
<protein>
    <submittedName>
        <fullName evidence="2">Protein phosphatase 2C domain-containing protein</fullName>
    </submittedName>
</protein>
<sequence>MVREDRCFCSGAQRGRRRIRRRARQGLRKMNIPSQEMAGDKRESFRPQIENLVRGLFAPNDQPFFDSGVVSPALLEEFIQSDEVFDAAFAFAVAMMQIWTKRTGKKLKGGTRLRQANPRLESMVSPEVSASDSVDPADTRILTQPTASFHIPNAKAGQSYAGKIEGTDSSGAPVRVRDVRLPSKLVGLEVYDDVELRGVPVVGGDYKISLQWTADRTSWVSGECLLIVNPDPRSLWKKVDPPADDPYFKTNTDGTTVDGDGFRIAAASRRGRSHEHAGTFRDDDFFVHHDADSGWSVLIVADGAGSAKNSRWGSKLAAEVAGRHLVSSLSGDFGARMDTAISEWDEEPAVAGKVVGDEFHYLFHKMGSLAVQAIDAEAQAKGMPAKDYATTLLAAVSKRQGSETFLASFWLGDGAIAAYGPQGKVRLMGTPDGGDFAGQTRFLDRAAMTDHAFGKRVGVGRYTDLCAVFLMTDGISDPRFETDNGLIDARKWDALWEEMSPFLASPEPEKALIQWLDFFAPGHHDDRTIAVLYACVS</sequence>
<dbReference type="EMBL" id="SPMX01000002">
    <property type="protein sequence ID" value="NMQ03892.1"/>
    <property type="molecule type" value="Genomic_DNA"/>
</dbReference>
<evidence type="ECO:0000313" key="3">
    <source>
        <dbReference type="Proteomes" id="UP000886469"/>
    </source>
</evidence>
<dbReference type="InterPro" id="IPR001932">
    <property type="entry name" value="PPM-type_phosphatase-like_dom"/>
</dbReference>
<reference evidence="2" key="1">
    <citation type="submission" date="2019-03" db="EMBL/GenBank/DDBJ databases">
        <title>Metabolic reconstructions from genomes of highly enriched 'Candidatus Accumulibacter' and 'Candidatus Competibacter' bioreactor populations.</title>
        <authorList>
            <person name="Annavajhala M.K."/>
            <person name="Welles L."/>
            <person name="Abbas B."/>
            <person name="Sorokin D."/>
            <person name="Park H."/>
            <person name="Van Loosdrecht M."/>
            <person name="Chandran K."/>
        </authorList>
    </citation>
    <scope>NUCLEOTIDE SEQUENCE</scope>
    <source>
        <strain evidence="2">SBR_L</strain>
    </source>
</reference>
<name>A0ABX1T2M9_9PROT</name>
<comment type="caution">
    <text evidence="2">The sequence shown here is derived from an EMBL/GenBank/DDBJ whole genome shotgun (WGS) entry which is preliminary data.</text>
</comment>
<dbReference type="Pfam" id="PF13672">
    <property type="entry name" value="PP2C_2"/>
    <property type="match status" value="1"/>
</dbReference>
<organism evidence="2 3">
    <name type="scientific">Candidatus Accumulibacter contiguus</name>
    <dbReference type="NCBI Taxonomy" id="2954381"/>
    <lineage>
        <taxon>Bacteria</taxon>
        <taxon>Pseudomonadati</taxon>
        <taxon>Pseudomonadota</taxon>
        <taxon>Betaproteobacteria</taxon>
        <taxon>Candidatus Accumulibacter</taxon>
    </lineage>
</organism>
<proteinExistence type="predicted"/>
<accession>A0ABX1T2M9</accession>
<gene>
    <name evidence="2" type="ORF">E4Q08_00720</name>
</gene>
<dbReference type="SUPFAM" id="SSF81606">
    <property type="entry name" value="PP2C-like"/>
    <property type="match status" value="1"/>
</dbReference>
<dbReference type="Proteomes" id="UP000886469">
    <property type="component" value="Unassembled WGS sequence"/>
</dbReference>
<dbReference type="InterPro" id="IPR036457">
    <property type="entry name" value="PPM-type-like_dom_sf"/>
</dbReference>
<evidence type="ECO:0000313" key="2">
    <source>
        <dbReference type="EMBL" id="NMQ03892.1"/>
    </source>
</evidence>
<evidence type="ECO:0000259" key="1">
    <source>
        <dbReference type="Pfam" id="PF13672"/>
    </source>
</evidence>
<feature type="domain" description="PPM-type phosphatase" evidence="1">
    <location>
        <begin position="270"/>
        <end position="517"/>
    </location>
</feature>
<keyword evidence="3" id="KW-1185">Reference proteome</keyword>